<gene>
    <name evidence="1" type="ORF">E1269_18035</name>
</gene>
<sequence length="60" mass="6350">MTRTRVLSCDGCAATTADDGTAGAWFVFHDGDGSGNARCPDCLPDPARDDRCGRDLSCLR</sequence>
<dbReference type="AlphaFoldDB" id="A0A4R5D8I5"/>
<reference evidence="1 2" key="1">
    <citation type="submission" date="2019-03" db="EMBL/GenBank/DDBJ databases">
        <title>Draft genome sequences of novel Actinobacteria.</title>
        <authorList>
            <person name="Sahin N."/>
            <person name="Ay H."/>
            <person name="Saygin H."/>
        </authorList>
    </citation>
    <scope>NUCLEOTIDE SEQUENCE [LARGE SCALE GENOMIC DNA]</scope>
    <source>
        <strain evidence="1 2">5K138</strain>
    </source>
</reference>
<name>A0A4R5D8I5_9ACTN</name>
<dbReference type="EMBL" id="SMKZ01000026">
    <property type="protein sequence ID" value="TDE08210.1"/>
    <property type="molecule type" value="Genomic_DNA"/>
</dbReference>
<protein>
    <submittedName>
        <fullName evidence="1">Uncharacterized protein</fullName>
    </submittedName>
</protein>
<dbReference type="RefSeq" id="WP_131897032.1">
    <property type="nucleotide sequence ID" value="NZ_SMKZ01000026.1"/>
</dbReference>
<comment type="caution">
    <text evidence="1">The sequence shown here is derived from an EMBL/GenBank/DDBJ whole genome shotgun (WGS) entry which is preliminary data.</text>
</comment>
<evidence type="ECO:0000313" key="2">
    <source>
        <dbReference type="Proteomes" id="UP000294739"/>
    </source>
</evidence>
<dbReference type="InParanoid" id="A0A4R5D8I5"/>
<accession>A0A4R5D8I5</accession>
<proteinExistence type="predicted"/>
<evidence type="ECO:0000313" key="1">
    <source>
        <dbReference type="EMBL" id="TDE08210.1"/>
    </source>
</evidence>
<dbReference type="Proteomes" id="UP000294739">
    <property type="component" value="Unassembled WGS sequence"/>
</dbReference>
<keyword evidence="2" id="KW-1185">Reference proteome</keyword>
<organism evidence="1 2">
    <name type="scientific">Jiangella asiatica</name>
    <dbReference type="NCBI Taxonomy" id="2530372"/>
    <lineage>
        <taxon>Bacteria</taxon>
        <taxon>Bacillati</taxon>
        <taxon>Actinomycetota</taxon>
        <taxon>Actinomycetes</taxon>
        <taxon>Jiangellales</taxon>
        <taxon>Jiangellaceae</taxon>
        <taxon>Jiangella</taxon>
    </lineage>
</organism>